<dbReference type="GO" id="GO:0010197">
    <property type="term" value="P:polar nucleus fusion"/>
    <property type="evidence" value="ECO:0007669"/>
    <property type="project" value="TreeGrafter"/>
</dbReference>
<keyword evidence="4" id="KW-1185">Reference proteome</keyword>
<reference evidence="4" key="1">
    <citation type="journal article" date="2020" name="Plant Biotechnol. J.">
        <title>The pomegranate (Punica granatum L.) draft genome dissects genetic divergence between soft- and hard-seeded cultivars.</title>
        <authorList>
            <person name="Luo X."/>
            <person name="Li H."/>
            <person name="Wu Z."/>
            <person name="Yao W."/>
            <person name="Zhao P."/>
            <person name="Cao D."/>
            <person name="Yu H."/>
            <person name="Li K."/>
            <person name="Poudel K."/>
            <person name="Zhao D."/>
            <person name="Zhang F."/>
            <person name="Xia X."/>
            <person name="Chen L."/>
            <person name="Wang Q."/>
            <person name="Jing D."/>
            <person name="Cao S."/>
        </authorList>
    </citation>
    <scope>NUCLEOTIDE SEQUENCE [LARGE SCALE GENOMIC DNA]</scope>
</reference>
<proteinExistence type="predicted"/>
<feature type="domain" description="HMG box" evidence="3">
    <location>
        <begin position="71"/>
        <end position="161"/>
    </location>
</feature>
<evidence type="ECO:0000313" key="6">
    <source>
        <dbReference type="RefSeq" id="XP_031382273.1"/>
    </source>
</evidence>
<feature type="compositionally biased region" description="Polar residues" evidence="2">
    <location>
        <begin position="206"/>
        <end position="215"/>
    </location>
</feature>
<dbReference type="InterPro" id="IPR036910">
    <property type="entry name" value="HMG_box_dom_sf"/>
</dbReference>
<organism evidence="4 6">
    <name type="scientific">Punica granatum</name>
    <name type="common">Pomegranate</name>
    <dbReference type="NCBI Taxonomy" id="22663"/>
    <lineage>
        <taxon>Eukaryota</taxon>
        <taxon>Viridiplantae</taxon>
        <taxon>Streptophyta</taxon>
        <taxon>Embryophyta</taxon>
        <taxon>Tracheophyta</taxon>
        <taxon>Spermatophyta</taxon>
        <taxon>Magnoliopsida</taxon>
        <taxon>eudicotyledons</taxon>
        <taxon>Gunneridae</taxon>
        <taxon>Pentapetalae</taxon>
        <taxon>rosids</taxon>
        <taxon>malvids</taxon>
        <taxon>Myrtales</taxon>
        <taxon>Lythraceae</taxon>
        <taxon>Punica</taxon>
    </lineage>
</organism>
<evidence type="ECO:0000259" key="3">
    <source>
        <dbReference type="PROSITE" id="PS50118"/>
    </source>
</evidence>
<gene>
    <name evidence="5 6" type="primary">LOC116196606</name>
</gene>
<evidence type="ECO:0000256" key="2">
    <source>
        <dbReference type="SAM" id="MobiDB-lite"/>
    </source>
</evidence>
<evidence type="ECO:0000313" key="5">
    <source>
        <dbReference type="RefSeq" id="XP_031382272.1"/>
    </source>
</evidence>
<feature type="region of interest" description="Disordered" evidence="2">
    <location>
        <begin position="190"/>
        <end position="215"/>
    </location>
</feature>
<keyword evidence="1" id="KW-0238">DNA-binding</keyword>
<keyword evidence="1" id="KW-0539">Nucleus</keyword>
<dbReference type="PROSITE" id="PS50118">
    <property type="entry name" value="HMG_BOX_2"/>
    <property type="match status" value="1"/>
</dbReference>
<evidence type="ECO:0000256" key="1">
    <source>
        <dbReference type="PROSITE-ProRule" id="PRU00267"/>
    </source>
</evidence>
<dbReference type="GO" id="GO:0005634">
    <property type="term" value="C:nucleus"/>
    <property type="evidence" value="ECO:0007669"/>
    <property type="project" value="UniProtKB-UniRule"/>
</dbReference>
<dbReference type="RefSeq" id="XP_031382273.1">
    <property type="nucleotide sequence ID" value="XM_031526413.1"/>
</dbReference>
<evidence type="ECO:0000313" key="4">
    <source>
        <dbReference type="Proteomes" id="UP000515151"/>
    </source>
</evidence>
<dbReference type="InterPro" id="IPR009071">
    <property type="entry name" value="HMG_box_dom"/>
</dbReference>
<dbReference type="GO" id="GO:0003677">
    <property type="term" value="F:DNA binding"/>
    <property type="evidence" value="ECO:0007669"/>
    <property type="project" value="UniProtKB-UniRule"/>
</dbReference>
<accession>A0A6P8CQJ6</accession>
<dbReference type="PANTHER" id="PTHR47658">
    <property type="entry name" value="HIGH MOBILITY GROUP B PROTEIN 12-RELATED"/>
    <property type="match status" value="1"/>
</dbReference>
<dbReference type="RefSeq" id="XP_031382272.1">
    <property type="nucleotide sequence ID" value="XM_031526412.1"/>
</dbReference>
<name>A0A6P8CQJ6_PUNGR</name>
<dbReference type="AlphaFoldDB" id="A0A6P8CQJ6"/>
<feature type="DNA-binding region" description="HMG box" evidence="1">
    <location>
        <begin position="71"/>
        <end position="161"/>
    </location>
</feature>
<dbReference type="GeneID" id="116196606"/>
<sequence length="215" mass="24592">MANPSRARKRVYPIRRAADGSAFEQCDQCGISVAIALADMHECQPGKKEVKRFRGLSANHDFIRAGGQSFAHQPRSAFCFFIRSIISNDGCSCFDFWGYCLSVRWLGRESLRETSSEESFLDLDRKGFEMWKNMSDEEKRPYLTEAEKVNAAYYATLLNEVKGMQKSKVEDGANSPMLWKFDKFLEEYQDHEDSDSSEASQSSDSYGWQWSSDDS</sequence>
<dbReference type="Proteomes" id="UP000515151">
    <property type="component" value="Chromosome 2"/>
</dbReference>
<reference evidence="5 6" key="2">
    <citation type="submission" date="2025-04" db="UniProtKB">
        <authorList>
            <consortium name="RefSeq"/>
        </authorList>
    </citation>
    <scope>IDENTIFICATION</scope>
    <source>
        <tissue evidence="5 6">Leaf</tissue>
    </source>
</reference>
<dbReference type="PANTHER" id="PTHR47658:SF2">
    <property type="entry name" value="HMG-BOX (HIGH MOBILITY GROUP) DNA-BINDING FAMILY PROTEIN"/>
    <property type="match status" value="1"/>
</dbReference>
<dbReference type="OrthoDB" id="1919336at2759"/>
<dbReference type="SUPFAM" id="SSF47095">
    <property type="entry name" value="HMG-box"/>
    <property type="match status" value="1"/>
</dbReference>
<dbReference type="Gene3D" id="1.10.30.10">
    <property type="entry name" value="High mobility group box domain"/>
    <property type="match status" value="1"/>
</dbReference>
<protein>
    <submittedName>
        <fullName evidence="5 6">Uncharacterized protein LOC116196606 isoform X1</fullName>
    </submittedName>
</protein>